<dbReference type="PaxDb" id="39947-A0A0P0XSA7"/>
<reference evidence="2 3" key="3">
    <citation type="journal article" date="2013" name="Rice">
        <title>Improvement of the Oryza sativa Nipponbare reference genome using next generation sequence and optical map data.</title>
        <authorList>
            <person name="Kawahara Y."/>
            <person name="de la Bastide M."/>
            <person name="Hamilton J.P."/>
            <person name="Kanamori H."/>
            <person name="McCombie W.R."/>
            <person name="Ouyang S."/>
            <person name="Schwartz D.C."/>
            <person name="Tanaka T."/>
            <person name="Wu J."/>
            <person name="Zhou S."/>
            <person name="Childs K.L."/>
            <person name="Davidson R.M."/>
            <person name="Lin H."/>
            <person name="Quesada-Ocampo L."/>
            <person name="Vaillancourt B."/>
            <person name="Sakai H."/>
            <person name="Lee S.S."/>
            <person name="Kim J."/>
            <person name="Numa H."/>
            <person name="Itoh T."/>
            <person name="Buell C.R."/>
            <person name="Matsumoto T."/>
        </authorList>
    </citation>
    <scope>NUCLEOTIDE SEQUENCE [LARGE SCALE GENOMIC DNA]</scope>
    <source>
        <strain evidence="3">cv. Nipponbare</strain>
    </source>
</reference>
<dbReference type="PANTHER" id="PTHR12981">
    <property type="entry name" value="ZINC FINGER PROTEIN-LIKE 1"/>
    <property type="match status" value="1"/>
</dbReference>
<dbReference type="Gramene" id="Os10t0172600-01">
    <property type="protein sequence ID" value="Os10t0172600-01"/>
    <property type="gene ID" value="Os10g0172600"/>
</dbReference>
<proteinExistence type="predicted"/>
<dbReference type="InterPro" id="IPR039043">
    <property type="entry name" value="ZFPL1"/>
</dbReference>
<evidence type="ECO:0000313" key="3">
    <source>
        <dbReference type="Proteomes" id="UP000059680"/>
    </source>
</evidence>
<evidence type="ECO:0000313" key="2">
    <source>
        <dbReference type="EMBL" id="BAT10077.1"/>
    </source>
</evidence>
<feature type="domain" description="ZFPL1-like B-box zinc-binding" evidence="1">
    <location>
        <begin position="14"/>
        <end position="45"/>
    </location>
</feature>
<protein>
    <submittedName>
        <fullName evidence="2">Os10g0172600 protein</fullName>
    </submittedName>
</protein>
<dbReference type="GO" id="GO:0008270">
    <property type="term" value="F:zinc ion binding"/>
    <property type="evidence" value="ECO:0007669"/>
    <property type="project" value="UniProtKB-KW"/>
</dbReference>
<dbReference type="GO" id="GO:0016020">
    <property type="term" value="C:membrane"/>
    <property type="evidence" value="ECO:0007669"/>
    <property type="project" value="UniProtKB-SubCell"/>
</dbReference>
<sequence length="66" mass="7212">MGQMGWRLVGGAVEATRVYCFVHKVPVCGECIRFPEHQLCVVGTFSGQSIFFCVGCWNAGFFGTSC</sequence>
<dbReference type="AlphaFoldDB" id="A0A0P0XSA7"/>
<keyword evidence="3" id="KW-1185">Reference proteome</keyword>
<dbReference type="Proteomes" id="UP000059680">
    <property type="component" value="Chromosome 10"/>
</dbReference>
<dbReference type="InParanoid" id="A0A0P0XSA7"/>
<evidence type="ECO:0000259" key="1">
    <source>
        <dbReference type="Pfam" id="PF25993"/>
    </source>
</evidence>
<name>A0A0P0XSA7_ORYSJ</name>
<reference evidence="2 3" key="2">
    <citation type="journal article" date="2013" name="Plant Cell Physiol.">
        <title>Rice Annotation Project Database (RAP-DB): an integrative and interactive database for rice genomics.</title>
        <authorList>
            <person name="Sakai H."/>
            <person name="Lee S.S."/>
            <person name="Tanaka T."/>
            <person name="Numa H."/>
            <person name="Kim J."/>
            <person name="Kawahara Y."/>
            <person name="Wakimoto H."/>
            <person name="Yang C.C."/>
            <person name="Iwamoto M."/>
            <person name="Abe T."/>
            <person name="Yamada Y."/>
            <person name="Muto A."/>
            <person name="Inokuchi H."/>
            <person name="Ikemura T."/>
            <person name="Matsumoto T."/>
            <person name="Sasaki T."/>
            <person name="Itoh T."/>
        </authorList>
    </citation>
    <scope>NUCLEOTIDE SEQUENCE [LARGE SCALE GENOMIC DNA]</scope>
    <source>
        <strain evidence="3">cv. Nipponbare</strain>
    </source>
</reference>
<dbReference type="STRING" id="39947.A0A0P0XSA7"/>
<accession>A0A0P0XSA7</accession>
<gene>
    <name evidence="2" type="ordered locus">Os10g0172600</name>
    <name evidence="2" type="ORF">OSNPB_100172600</name>
</gene>
<dbReference type="PANTHER" id="PTHR12981:SF0">
    <property type="entry name" value="ZINC FINGER PROTEIN-LIKE 1"/>
    <property type="match status" value="1"/>
</dbReference>
<dbReference type="InterPro" id="IPR058731">
    <property type="entry name" value="Znf-B_box_ZFPL1-like"/>
</dbReference>
<dbReference type="Pfam" id="PF25993">
    <property type="entry name" value="zf-B_box_ZFPL1"/>
    <property type="match status" value="1"/>
</dbReference>
<reference evidence="3" key="1">
    <citation type="journal article" date="2005" name="Nature">
        <title>The map-based sequence of the rice genome.</title>
        <authorList>
            <consortium name="International rice genome sequencing project (IRGSP)"/>
            <person name="Matsumoto T."/>
            <person name="Wu J."/>
            <person name="Kanamori H."/>
            <person name="Katayose Y."/>
            <person name="Fujisawa M."/>
            <person name="Namiki N."/>
            <person name="Mizuno H."/>
            <person name="Yamamoto K."/>
            <person name="Antonio B.A."/>
            <person name="Baba T."/>
            <person name="Sakata K."/>
            <person name="Nagamura Y."/>
            <person name="Aoki H."/>
            <person name="Arikawa K."/>
            <person name="Arita K."/>
            <person name="Bito T."/>
            <person name="Chiden Y."/>
            <person name="Fujitsuka N."/>
            <person name="Fukunaka R."/>
            <person name="Hamada M."/>
            <person name="Harada C."/>
            <person name="Hayashi A."/>
            <person name="Hijishita S."/>
            <person name="Honda M."/>
            <person name="Hosokawa S."/>
            <person name="Ichikawa Y."/>
            <person name="Idonuma A."/>
            <person name="Iijima M."/>
            <person name="Ikeda M."/>
            <person name="Ikeno M."/>
            <person name="Ito K."/>
            <person name="Ito S."/>
            <person name="Ito T."/>
            <person name="Ito Y."/>
            <person name="Ito Y."/>
            <person name="Iwabuchi A."/>
            <person name="Kamiya K."/>
            <person name="Karasawa W."/>
            <person name="Kurita K."/>
            <person name="Katagiri S."/>
            <person name="Kikuta A."/>
            <person name="Kobayashi H."/>
            <person name="Kobayashi N."/>
            <person name="Machita K."/>
            <person name="Maehara T."/>
            <person name="Masukawa M."/>
            <person name="Mizubayashi T."/>
            <person name="Mukai Y."/>
            <person name="Nagasaki H."/>
            <person name="Nagata Y."/>
            <person name="Naito S."/>
            <person name="Nakashima M."/>
            <person name="Nakama Y."/>
            <person name="Nakamichi Y."/>
            <person name="Nakamura M."/>
            <person name="Meguro A."/>
            <person name="Negishi M."/>
            <person name="Ohta I."/>
            <person name="Ohta T."/>
            <person name="Okamoto M."/>
            <person name="Ono N."/>
            <person name="Saji S."/>
            <person name="Sakaguchi M."/>
            <person name="Sakai K."/>
            <person name="Shibata M."/>
            <person name="Shimokawa T."/>
            <person name="Song J."/>
            <person name="Takazaki Y."/>
            <person name="Terasawa K."/>
            <person name="Tsugane M."/>
            <person name="Tsuji K."/>
            <person name="Ueda S."/>
            <person name="Waki K."/>
            <person name="Yamagata H."/>
            <person name="Yamamoto M."/>
            <person name="Yamamoto S."/>
            <person name="Yamane H."/>
            <person name="Yoshiki S."/>
            <person name="Yoshihara R."/>
            <person name="Yukawa K."/>
            <person name="Zhong H."/>
            <person name="Yano M."/>
            <person name="Yuan Q."/>
            <person name="Ouyang S."/>
            <person name="Liu J."/>
            <person name="Jones K.M."/>
            <person name="Gansberger K."/>
            <person name="Moffat K."/>
            <person name="Hill J."/>
            <person name="Bera J."/>
            <person name="Fadrosh D."/>
            <person name="Jin S."/>
            <person name="Johri S."/>
            <person name="Kim M."/>
            <person name="Overton L."/>
            <person name="Reardon M."/>
            <person name="Tsitrin T."/>
            <person name="Vuong H."/>
            <person name="Weaver B."/>
            <person name="Ciecko A."/>
            <person name="Tallon L."/>
            <person name="Jackson J."/>
            <person name="Pai G."/>
            <person name="Aken S.V."/>
            <person name="Utterback T."/>
            <person name="Reidmuller S."/>
            <person name="Feldblyum T."/>
            <person name="Hsiao J."/>
            <person name="Zismann V."/>
            <person name="Iobst S."/>
            <person name="de Vazeille A.R."/>
            <person name="Buell C.R."/>
            <person name="Ying K."/>
            <person name="Li Y."/>
            <person name="Lu T."/>
            <person name="Huang Y."/>
            <person name="Zhao Q."/>
            <person name="Feng Q."/>
            <person name="Zhang L."/>
            <person name="Zhu J."/>
            <person name="Weng Q."/>
            <person name="Mu J."/>
            <person name="Lu Y."/>
            <person name="Fan D."/>
            <person name="Liu Y."/>
            <person name="Guan J."/>
            <person name="Zhang Y."/>
            <person name="Yu S."/>
            <person name="Liu X."/>
            <person name="Zhang Y."/>
            <person name="Hong G."/>
            <person name="Han B."/>
            <person name="Choisne N."/>
            <person name="Demange N."/>
            <person name="Orjeda G."/>
            <person name="Samain S."/>
            <person name="Cattolico L."/>
            <person name="Pelletier E."/>
            <person name="Couloux A."/>
            <person name="Segurens B."/>
            <person name="Wincker P."/>
            <person name="D'Hont A."/>
            <person name="Scarpelli C."/>
            <person name="Weissenbach J."/>
            <person name="Salanoubat M."/>
            <person name="Quetier F."/>
            <person name="Yu Y."/>
            <person name="Kim H.R."/>
            <person name="Rambo T."/>
            <person name="Currie J."/>
            <person name="Collura K."/>
            <person name="Luo M."/>
            <person name="Yang T."/>
            <person name="Ammiraju J.S.S."/>
            <person name="Engler F."/>
            <person name="Soderlund C."/>
            <person name="Wing R.A."/>
            <person name="Palmer L.E."/>
            <person name="de la Bastide M."/>
            <person name="Spiegel L."/>
            <person name="Nascimento L."/>
            <person name="Zutavern T."/>
            <person name="O'Shaughnessy A."/>
            <person name="Dike S."/>
            <person name="Dedhia N."/>
            <person name="Preston R."/>
            <person name="Balija V."/>
            <person name="McCombie W.R."/>
            <person name="Chow T."/>
            <person name="Chen H."/>
            <person name="Chung M."/>
            <person name="Chen C."/>
            <person name="Shaw J."/>
            <person name="Wu H."/>
            <person name="Hsiao K."/>
            <person name="Chao Y."/>
            <person name="Chu M."/>
            <person name="Cheng C."/>
            <person name="Hour A."/>
            <person name="Lee P."/>
            <person name="Lin S."/>
            <person name="Lin Y."/>
            <person name="Liou J."/>
            <person name="Liu S."/>
            <person name="Hsing Y."/>
            <person name="Raghuvanshi S."/>
            <person name="Mohanty A."/>
            <person name="Bharti A.K."/>
            <person name="Gaur A."/>
            <person name="Gupta V."/>
            <person name="Kumar D."/>
            <person name="Ravi V."/>
            <person name="Vij S."/>
            <person name="Kapur A."/>
            <person name="Khurana P."/>
            <person name="Khurana P."/>
            <person name="Khurana J.P."/>
            <person name="Tyagi A.K."/>
            <person name="Gaikwad K."/>
            <person name="Singh A."/>
            <person name="Dalal V."/>
            <person name="Srivastava S."/>
            <person name="Dixit A."/>
            <person name="Pal A.K."/>
            <person name="Ghazi I.A."/>
            <person name="Yadav M."/>
            <person name="Pandit A."/>
            <person name="Bhargava A."/>
            <person name="Sureshbabu K."/>
            <person name="Batra K."/>
            <person name="Sharma T.R."/>
            <person name="Mohapatra T."/>
            <person name="Singh N.K."/>
            <person name="Messing J."/>
            <person name="Nelson A.B."/>
            <person name="Fuks G."/>
            <person name="Kavchok S."/>
            <person name="Keizer G."/>
            <person name="Linton E."/>
            <person name="Llaca V."/>
            <person name="Song R."/>
            <person name="Tanyolac B."/>
            <person name="Young S."/>
            <person name="Ho-Il K."/>
            <person name="Hahn J.H."/>
            <person name="Sangsakoo G."/>
            <person name="Vanavichit A."/>
            <person name="de Mattos Luiz.A.T."/>
            <person name="Zimmer P.D."/>
            <person name="Malone G."/>
            <person name="Dellagostin O."/>
            <person name="de Oliveira A.C."/>
            <person name="Bevan M."/>
            <person name="Bancroft I."/>
            <person name="Minx P."/>
            <person name="Cordum H."/>
            <person name="Wilson R."/>
            <person name="Cheng Z."/>
            <person name="Jin W."/>
            <person name="Jiang J."/>
            <person name="Leong S.A."/>
            <person name="Iwama H."/>
            <person name="Gojobori T."/>
            <person name="Itoh T."/>
            <person name="Niimura Y."/>
            <person name="Fujii Y."/>
            <person name="Habara T."/>
            <person name="Sakai H."/>
            <person name="Sato Y."/>
            <person name="Wilson G."/>
            <person name="Kumar K."/>
            <person name="McCouch S."/>
            <person name="Juretic N."/>
            <person name="Hoen D."/>
            <person name="Wright S."/>
            <person name="Bruskiewich R."/>
            <person name="Bureau T."/>
            <person name="Miyao A."/>
            <person name="Hirochika H."/>
            <person name="Nishikawa T."/>
            <person name="Kadowaki K."/>
            <person name="Sugiura M."/>
            <person name="Burr B."/>
            <person name="Sasaki T."/>
        </authorList>
    </citation>
    <scope>NUCLEOTIDE SEQUENCE [LARGE SCALE GENOMIC DNA]</scope>
    <source>
        <strain evidence="3">cv. Nipponbare</strain>
    </source>
</reference>
<dbReference type="EMBL" id="AP014966">
    <property type="protein sequence ID" value="BAT10077.1"/>
    <property type="molecule type" value="Genomic_DNA"/>
</dbReference>
<organism evidence="2 3">
    <name type="scientific">Oryza sativa subsp. japonica</name>
    <name type="common">Rice</name>
    <dbReference type="NCBI Taxonomy" id="39947"/>
    <lineage>
        <taxon>Eukaryota</taxon>
        <taxon>Viridiplantae</taxon>
        <taxon>Streptophyta</taxon>
        <taxon>Embryophyta</taxon>
        <taxon>Tracheophyta</taxon>
        <taxon>Spermatophyta</taxon>
        <taxon>Magnoliopsida</taxon>
        <taxon>Liliopsida</taxon>
        <taxon>Poales</taxon>
        <taxon>Poaceae</taxon>
        <taxon>BOP clade</taxon>
        <taxon>Oryzoideae</taxon>
        <taxon>Oryzeae</taxon>
        <taxon>Oryzinae</taxon>
        <taxon>Oryza</taxon>
        <taxon>Oryza sativa</taxon>
    </lineage>
</organism>